<evidence type="ECO:0000313" key="1">
    <source>
        <dbReference type="EMBL" id="GER37205.1"/>
    </source>
</evidence>
<keyword evidence="2" id="KW-1185">Reference proteome</keyword>
<proteinExistence type="predicted"/>
<dbReference type="Proteomes" id="UP000325081">
    <property type="component" value="Unassembled WGS sequence"/>
</dbReference>
<gene>
    <name evidence="1" type="ORF">STAS_13600</name>
</gene>
<evidence type="ECO:0000313" key="2">
    <source>
        <dbReference type="Proteomes" id="UP000325081"/>
    </source>
</evidence>
<reference evidence="2" key="1">
    <citation type="journal article" date="2019" name="Curr. Biol.">
        <title>Genome Sequence of Striga asiatica Provides Insight into the Evolution of Plant Parasitism.</title>
        <authorList>
            <person name="Yoshida S."/>
            <person name="Kim S."/>
            <person name="Wafula E.K."/>
            <person name="Tanskanen J."/>
            <person name="Kim Y.M."/>
            <person name="Honaas L."/>
            <person name="Yang Z."/>
            <person name="Spallek T."/>
            <person name="Conn C.E."/>
            <person name="Ichihashi Y."/>
            <person name="Cheong K."/>
            <person name="Cui S."/>
            <person name="Der J.P."/>
            <person name="Gundlach H."/>
            <person name="Jiao Y."/>
            <person name="Hori C."/>
            <person name="Ishida J.K."/>
            <person name="Kasahara H."/>
            <person name="Kiba T."/>
            <person name="Kim M.S."/>
            <person name="Koo N."/>
            <person name="Laohavisit A."/>
            <person name="Lee Y.H."/>
            <person name="Lumba S."/>
            <person name="McCourt P."/>
            <person name="Mortimer J.C."/>
            <person name="Mutuku J.M."/>
            <person name="Nomura T."/>
            <person name="Sasaki-Sekimoto Y."/>
            <person name="Seto Y."/>
            <person name="Wang Y."/>
            <person name="Wakatake T."/>
            <person name="Sakakibara H."/>
            <person name="Demura T."/>
            <person name="Yamaguchi S."/>
            <person name="Yoneyama K."/>
            <person name="Manabe R.I."/>
            <person name="Nelson D.C."/>
            <person name="Schulman A.H."/>
            <person name="Timko M.P."/>
            <person name="dePamphilis C.W."/>
            <person name="Choi D."/>
            <person name="Shirasu K."/>
        </authorList>
    </citation>
    <scope>NUCLEOTIDE SEQUENCE [LARGE SCALE GENOMIC DNA]</scope>
    <source>
        <strain evidence="2">cv. UVA1</strain>
    </source>
</reference>
<protein>
    <submittedName>
        <fullName evidence="1">Uncharacterized protein</fullName>
    </submittedName>
</protein>
<sequence>MAGPSRRVAADRSLREEKAFMDRDPVIWTFPVALPQPDLEGPPRRMAADRSLPEAKAVVDRDPMIFTVSCASVASWVASSTLNLAAIRRERNWQAAQRTRPGLKGDARVNSRTPTARLKPQTTVVTLVRGPKGLLLLFGPFGLTDDGRLSLQFGYPWTEVDRQIVSASNRNRQGTAARDDRWRFRPSERACYLLGSDVCSNFTQQSVLKDSRTVLKPIADASPGHRTEALGSHGNSLSDRFCCSRREIGLRSRRATRGRTTWLSVHTSFLFLEKDWFSKIAGEF</sequence>
<comment type="caution">
    <text evidence="1">The sequence shown here is derived from an EMBL/GenBank/DDBJ whole genome shotgun (WGS) entry which is preliminary data.</text>
</comment>
<accession>A0A5A7PWJ0</accession>
<dbReference type="EMBL" id="BKCP01005294">
    <property type="protein sequence ID" value="GER37205.1"/>
    <property type="molecule type" value="Genomic_DNA"/>
</dbReference>
<name>A0A5A7PWJ0_STRAF</name>
<dbReference type="AlphaFoldDB" id="A0A5A7PWJ0"/>
<organism evidence="1 2">
    <name type="scientific">Striga asiatica</name>
    <name type="common">Asiatic witchweed</name>
    <name type="synonym">Buchnera asiatica</name>
    <dbReference type="NCBI Taxonomy" id="4170"/>
    <lineage>
        <taxon>Eukaryota</taxon>
        <taxon>Viridiplantae</taxon>
        <taxon>Streptophyta</taxon>
        <taxon>Embryophyta</taxon>
        <taxon>Tracheophyta</taxon>
        <taxon>Spermatophyta</taxon>
        <taxon>Magnoliopsida</taxon>
        <taxon>eudicotyledons</taxon>
        <taxon>Gunneridae</taxon>
        <taxon>Pentapetalae</taxon>
        <taxon>asterids</taxon>
        <taxon>lamiids</taxon>
        <taxon>Lamiales</taxon>
        <taxon>Orobanchaceae</taxon>
        <taxon>Buchnereae</taxon>
        <taxon>Striga</taxon>
    </lineage>
</organism>